<protein>
    <submittedName>
        <fullName evidence="3">Uncharacterized protein</fullName>
    </submittedName>
</protein>
<dbReference type="OrthoDB" id="4034134at2759"/>
<dbReference type="AlphaFoldDB" id="A0A5M3Z753"/>
<dbReference type="VEuPathDB" id="FungiDB:ATEG_06417"/>
<feature type="region of interest" description="Disordered" evidence="1">
    <location>
        <begin position="63"/>
        <end position="114"/>
    </location>
</feature>
<keyword evidence="2" id="KW-0472">Membrane</keyword>
<dbReference type="GO" id="GO:0016020">
    <property type="term" value="C:membrane"/>
    <property type="evidence" value="ECO:0007669"/>
    <property type="project" value="TreeGrafter"/>
</dbReference>
<feature type="transmembrane region" description="Helical" evidence="2">
    <location>
        <begin position="226"/>
        <end position="248"/>
    </location>
</feature>
<dbReference type="PANTHER" id="PTHR41807:SF1">
    <property type="entry name" value="GLUTATHIONE TRANSFERASE 3"/>
    <property type="match status" value="1"/>
</dbReference>
<name>A0A5M3Z753_ASPTE</name>
<evidence type="ECO:0000313" key="4">
    <source>
        <dbReference type="Proteomes" id="UP000452235"/>
    </source>
</evidence>
<dbReference type="EMBL" id="BLJY01000008">
    <property type="protein sequence ID" value="GFF18222.1"/>
    <property type="molecule type" value="Genomic_DNA"/>
</dbReference>
<keyword evidence="2" id="KW-0812">Transmembrane</keyword>
<dbReference type="Proteomes" id="UP000452235">
    <property type="component" value="Unassembled WGS sequence"/>
</dbReference>
<evidence type="ECO:0000256" key="2">
    <source>
        <dbReference type="SAM" id="Phobius"/>
    </source>
</evidence>
<proteinExistence type="predicted"/>
<dbReference type="InterPro" id="IPR038872">
    <property type="entry name" value="Put_GTT3"/>
</dbReference>
<evidence type="ECO:0000313" key="3">
    <source>
        <dbReference type="EMBL" id="GFF18222.1"/>
    </source>
</evidence>
<keyword evidence="2" id="KW-1133">Transmembrane helix</keyword>
<comment type="caution">
    <text evidence="3">The sequence shown here is derived from an EMBL/GenBank/DDBJ whole genome shotgun (WGS) entry which is preliminary data.</text>
</comment>
<dbReference type="PANTHER" id="PTHR41807">
    <property type="entry name" value="GLUTATHIONE TRANSFERASE 3"/>
    <property type="match status" value="1"/>
</dbReference>
<sequence length="338" mass="37321">MSNALPYLQKLRKSQLADFAEATDLHNYEEYNKPELASALDEHLQANRSIFAKQDQLAEYYKRLSATPRRSSPIKREPKTDTPASDAPRSARRRQAKAKEEVEPTDESDADALQTPFRPMVAIRPTLPPSPAVVTDAIDRQTAVWRKSVTDAWTGSGVQEQSNALRATLSSVKAVEVLVLALEAYGLIRQILPLRYLATIPPVAALHTPELAVKVPDLFVLLDGSFWAPFSLWLLTSVVVPLTAAYFFNLSLAHTGSGPAAHTRRSRAAQTTFDPLSFNITKALISYLVYANRFTFWHLYSTYSVAKVNAAVPGHWAGMLTGSAIGVIGTLYEAILRK</sequence>
<accession>A0A5M3Z753</accession>
<gene>
    <name evidence="3" type="ORF">ATEIFO6365_0008016600</name>
</gene>
<keyword evidence="4" id="KW-1185">Reference proteome</keyword>
<organism evidence="3 4">
    <name type="scientific">Aspergillus terreus</name>
    <dbReference type="NCBI Taxonomy" id="33178"/>
    <lineage>
        <taxon>Eukaryota</taxon>
        <taxon>Fungi</taxon>
        <taxon>Dikarya</taxon>
        <taxon>Ascomycota</taxon>
        <taxon>Pezizomycotina</taxon>
        <taxon>Eurotiomycetes</taxon>
        <taxon>Eurotiomycetidae</taxon>
        <taxon>Eurotiales</taxon>
        <taxon>Aspergillaceae</taxon>
        <taxon>Aspergillus</taxon>
        <taxon>Aspergillus subgen. Circumdati</taxon>
    </lineage>
</organism>
<evidence type="ECO:0000256" key="1">
    <source>
        <dbReference type="SAM" id="MobiDB-lite"/>
    </source>
</evidence>
<reference evidence="3 4" key="1">
    <citation type="submission" date="2020-01" db="EMBL/GenBank/DDBJ databases">
        <title>Aspergillus terreus IFO 6365 whole genome shotgun sequence.</title>
        <authorList>
            <person name="Kanamasa S."/>
            <person name="Takahashi H."/>
        </authorList>
    </citation>
    <scope>NUCLEOTIDE SEQUENCE [LARGE SCALE GENOMIC DNA]</scope>
    <source>
        <strain evidence="3 4">IFO 6365</strain>
    </source>
</reference>